<dbReference type="PANTHER" id="PTHR30603:SF47">
    <property type="entry name" value="RNA POLYMERASE SIGMA FACTOR SIGD, CHLOROPLASTIC"/>
    <property type="match status" value="1"/>
</dbReference>
<organism evidence="4 5">
    <name type="scientific">Chlorella vulgaris</name>
    <name type="common">Green alga</name>
    <dbReference type="NCBI Taxonomy" id="3077"/>
    <lineage>
        <taxon>Eukaryota</taxon>
        <taxon>Viridiplantae</taxon>
        <taxon>Chlorophyta</taxon>
        <taxon>core chlorophytes</taxon>
        <taxon>Trebouxiophyceae</taxon>
        <taxon>Chlorellales</taxon>
        <taxon>Chlorellaceae</taxon>
        <taxon>Chlorella clade</taxon>
        <taxon>Chlorella</taxon>
    </lineage>
</organism>
<dbReference type="InterPro" id="IPR007627">
    <property type="entry name" value="RNA_pol_sigma70_r2"/>
</dbReference>
<dbReference type="SUPFAM" id="SSF88659">
    <property type="entry name" value="Sigma3 and sigma4 domains of RNA polymerase sigma factors"/>
    <property type="match status" value="3"/>
</dbReference>
<feature type="compositionally biased region" description="Basic and acidic residues" evidence="2">
    <location>
        <begin position="44"/>
        <end position="59"/>
    </location>
</feature>
<dbReference type="PANTHER" id="PTHR30603">
    <property type="entry name" value="RNA POLYMERASE SIGMA FACTOR RPO"/>
    <property type="match status" value="1"/>
</dbReference>
<dbReference type="GO" id="GO:0003700">
    <property type="term" value="F:DNA-binding transcription factor activity"/>
    <property type="evidence" value="ECO:0007669"/>
    <property type="project" value="InterPro"/>
</dbReference>
<dbReference type="AlphaFoldDB" id="A0A9D4TKC6"/>
<accession>A0A9D4TKC6</accession>
<feature type="region of interest" description="Disordered" evidence="2">
    <location>
        <begin position="26"/>
        <end position="78"/>
    </location>
</feature>
<dbReference type="InterPro" id="IPR014284">
    <property type="entry name" value="RNA_pol_sigma-70_dom"/>
</dbReference>
<dbReference type="GO" id="GO:0006352">
    <property type="term" value="P:DNA-templated transcription initiation"/>
    <property type="evidence" value="ECO:0007669"/>
    <property type="project" value="InterPro"/>
</dbReference>
<evidence type="ECO:0000313" key="5">
    <source>
        <dbReference type="Proteomes" id="UP001055712"/>
    </source>
</evidence>
<reference evidence="4" key="1">
    <citation type="journal article" date="2019" name="Plant J.">
        <title>Chlorella vulgaris genome assembly and annotation reveals the molecular basis for metabolic acclimation to high light conditions.</title>
        <authorList>
            <person name="Cecchin M."/>
            <person name="Marcolungo L."/>
            <person name="Rossato M."/>
            <person name="Girolomoni L."/>
            <person name="Cosentino E."/>
            <person name="Cuine S."/>
            <person name="Li-Beisson Y."/>
            <person name="Delledonne M."/>
            <person name="Ballottari M."/>
        </authorList>
    </citation>
    <scope>NUCLEOTIDE SEQUENCE</scope>
    <source>
        <strain evidence="4">211/11P</strain>
    </source>
</reference>
<evidence type="ECO:0000259" key="3">
    <source>
        <dbReference type="Pfam" id="PF04542"/>
    </source>
</evidence>
<evidence type="ECO:0000256" key="2">
    <source>
        <dbReference type="SAM" id="MobiDB-lite"/>
    </source>
</evidence>
<dbReference type="OrthoDB" id="10594460at2759"/>
<dbReference type="InterPro" id="IPR013325">
    <property type="entry name" value="RNA_pol_sigma_r2"/>
</dbReference>
<keyword evidence="5" id="KW-1185">Reference proteome</keyword>
<dbReference type="Pfam" id="PF04542">
    <property type="entry name" value="Sigma70_r2"/>
    <property type="match status" value="1"/>
</dbReference>
<dbReference type="SUPFAM" id="SSF88946">
    <property type="entry name" value="Sigma2 domain of RNA polymerase sigma factors"/>
    <property type="match status" value="1"/>
</dbReference>
<evidence type="ECO:0000256" key="1">
    <source>
        <dbReference type="ARBA" id="ARBA00007788"/>
    </source>
</evidence>
<sequence>MAVAVSPVVAPTHPHRRSAIVKPNQHTILPFKKQSQKQAPVDEESVRLDDSPQQRPSERRRQRLIPAPSVPRARFPTSPPVARSHLRHQHQRFTTAEVAQLASSAAAGDARAVATLANANRALVHFLAAKYADRGLDKQDLVAEGMIALEHAAKRYRPDRGASFGTFAATAINNRLTRSLRSQARLIRLPDHHFKDMGRVQQARTALAAALDRQPEYGEIAAECGFTIQHTLHLLRAMSGSHQLPRSQLIDEEEEEAFDFEDESGAAELGESMLEEELLGWLSRLPSRLATVVSLRHGLTGSRSRSFAEIGKCLGCTAAWASEQYKQAALLLRRQATAGLGNKPQVSPQPDLSSLSLEAQLVLALRHGWLGDKLTYAQIGKRMNASASWASNACKQAEGKLQALMPSSVRLSRQMLESVLLSKPERVALVQLLRQQSGGDAAVPASAACCAGKVLYSNPASAAAVQGIDFDKEWQELAFGDARPAHVN</sequence>
<reference evidence="4" key="2">
    <citation type="submission" date="2020-11" db="EMBL/GenBank/DDBJ databases">
        <authorList>
            <person name="Cecchin M."/>
            <person name="Marcolungo L."/>
            <person name="Rossato M."/>
            <person name="Girolomoni L."/>
            <person name="Cosentino E."/>
            <person name="Cuine S."/>
            <person name="Li-Beisson Y."/>
            <person name="Delledonne M."/>
            <person name="Ballottari M."/>
        </authorList>
    </citation>
    <scope>NUCLEOTIDE SEQUENCE</scope>
    <source>
        <strain evidence="4">211/11P</strain>
        <tissue evidence="4">Whole cell</tissue>
    </source>
</reference>
<dbReference type="Gene3D" id="1.20.140.160">
    <property type="match status" value="1"/>
</dbReference>
<dbReference type="EMBL" id="SIDB01000009">
    <property type="protein sequence ID" value="KAI3428015.1"/>
    <property type="molecule type" value="Genomic_DNA"/>
</dbReference>
<proteinExistence type="inferred from homology"/>
<gene>
    <name evidence="4" type="ORF">D9Q98_006401</name>
</gene>
<comment type="caution">
    <text evidence="4">The sequence shown here is derived from an EMBL/GenBank/DDBJ whole genome shotgun (WGS) entry which is preliminary data.</text>
</comment>
<dbReference type="Proteomes" id="UP001055712">
    <property type="component" value="Unassembled WGS sequence"/>
</dbReference>
<dbReference type="InterPro" id="IPR013324">
    <property type="entry name" value="RNA_pol_sigma_r3/r4-like"/>
</dbReference>
<dbReference type="NCBIfam" id="TIGR02937">
    <property type="entry name" value="sigma70-ECF"/>
    <property type="match status" value="1"/>
</dbReference>
<dbReference type="Gene3D" id="1.20.120.1810">
    <property type="match status" value="1"/>
</dbReference>
<evidence type="ECO:0000313" key="4">
    <source>
        <dbReference type="EMBL" id="KAI3428015.1"/>
    </source>
</evidence>
<protein>
    <recommendedName>
        <fullName evidence="3">RNA polymerase sigma-70 region 2 domain-containing protein</fullName>
    </recommendedName>
</protein>
<comment type="similarity">
    <text evidence="1">Belongs to the sigma-70 factor family.</text>
</comment>
<feature type="domain" description="RNA polymerase sigma-70 region 2" evidence="3">
    <location>
        <begin position="117"/>
        <end position="185"/>
    </location>
</feature>
<dbReference type="InterPro" id="IPR050239">
    <property type="entry name" value="Sigma-70_RNA_pol_init_factors"/>
</dbReference>
<name>A0A9D4TKC6_CHLVU</name>